<proteinExistence type="predicted"/>
<dbReference type="EMBL" id="CM042053">
    <property type="protein sequence ID" value="KAI3715465.1"/>
    <property type="molecule type" value="Genomic_DNA"/>
</dbReference>
<gene>
    <name evidence="1" type="ORF">L6452_22448</name>
</gene>
<reference evidence="1 2" key="2">
    <citation type="journal article" date="2022" name="Mol. Ecol. Resour.">
        <title>The genomes of chicory, endive, great burdock and yacon provide insights into Asteraceae paleo-polyploidization history and plant inulin production.</title>
        <authorList>
            <person name="Fan W."/>
            <person name="Wang S."/>
            <person name="Wang H."/>
            <person name="Wang A."/>
            <person name="Jiang F."/>
            <person name="Liu H."/>
            <person name="Zhao H."/>
            <person name="Xu D."/>
            <person name="Zhang Y."/>
        </authorList>
    </citation>
    <scope>NUCLEOTIDE SEQUENCE [LARGE SCALE GENOMIC DNA]</scope>
    <source>
        <strain evidence="2">cv. Niubang</strain>
    </source>
</reference>
<name>A0ACB9B460_ARCLA</name>
<protein>
    <submittedName>
        <fullName evidence="1">Uncharacterized protein</fullName>
    </submittedName>
</protein>
<accession>A0ACB9B460</accession>
<dbReference type="Proteomes" id="UP001055879">
    <property type="component" value="Linkage Group LG07"/>
</dbReference>
<keyword evidence="2" id="KW-1185">Reference proteome</keyword>
<organism evidence="1 2">
    <name type="scientific">Arctium lappa</name>
    <name type="common">Greater burdock</name>
    <name type="synonym">Lappa major</name>
    <dbReference type="NCBI Taxonomy" id="4217"/>
    <lineage>
        <taxon>Eukaryota</taxon>
        <taxon>Viridiplantae</taxon>
        <taxon>Streptophyta</taxon>
        <taxon>Embryophyta</taxon>
        <taxon>Tracheophyta</taxon>
        <taxon>Spermatophyta</taxon>
        <taxon>Magnoliopsida</taxon>
        <taxon>eudicotyledons</taxon>
        <taxon>Gunneridae</taxon>
        <taxon>Pentapetalae</taxon>
        <taxon>asterids</taxon>
        <taxon>campanulids</taxon>
        <taxon>Asterales</taxon>
        <taxon>Asteraceae</taxon>
        <taxon>Carduoideae</taxon>
        <taxon>Cardueae</taxon>
        <taxon>Arctiinae</taxon>
        <taxon>Arctium</taxon>
    </lineage>
</organism>
<sequence>MELSLAVVPRISDKVKSIREHLRATQDRQKSYVDKERRPMEFQVGGRVILKVSPLKGIIRFENRGKLSPRLLGPFAILDDMGLQAYKLDLLPEMSRIHNIFHVCYLRKCLVDEDAVSPSFRLRSDFEGEIFSKEGRIVTPRSFFK</sequence>
<comment type="caution">
    <text evidence="1">The sequence shown here is derived from an EMBL/GenBank/DDBJ whole genome shotgun (WGS) entry which is preliminary data.</text>
</comment>
<evidence type="ECO:0000313" key="1">
    <source>
        <dbReference type="EMBL" id="KAI3715465.1"/>
    </source>
</evidence>
<reference evidence="2" key="1">
    <citation type="journal article" date="2022" name="Mol. Ecol. Resour.">
        <title>The genomes of chicory, endive, great burdock and yacon provide insights into Asteraceae palaeo-polyploidization history and plant inulin production.</title>
        <authorList>
            <person name="Fan W."/>
            <person name="Wang S."/>
            <person name="Wang H."/>
            <person name="Wang A."/>
            <person name="Jiang F."/>
            <person name="Liu H."/>
            <person name="Zhao H."/>
            <person name="Xu D."/>
            <person name="Zhang Y."/>
        </authorList>
    </citation>
    <scope>NUCLEOTIDE SEQUENCE [LARGE SCALE GENOMIC DNA]</scope>
    <source>
        <strain evidence="2">cv. Niubang</strain>
    </source>
</reference>
<evidence type="ECO:0000313" key="2">
    <source>
        <dbReference type="Proteomes" id="UP001055879"/>
    </source>
</evidence>